<evidence type="ECO:0000259" key="2">
    <source>
        <dbReference type="Pfam" id="PF14214"/>
    </source>
</evidence>
<accession>A0A1D6HJR3</accession>
<dbReference type="PANTHER" id="PTHR45786">
    <property type="entry name" value="DNA BINDING PROTEIN-LIKE"/>
    <property type="match status" value="1"/>
</dbReference>
<reference evidence="3" key="1">
    <citation type="submission" date="2015-12" db="EMBL/GenBank/DDBJ databases">
        <title>Update maize B73 reference genome by single molecule sequencing technologies.</title>
        <authorList>
            <consortium name="Maize Genome Sequencing Project"/>
            <person name="Ware D."/>
        </authorList>
    </citation>
    <scope>NUCLEOTIDE SEQUENCE</scope>
    <source>
        <tissue evidence="3">Seedling</tissue>
    </source>
</reference>
<feature type="region of interest" description="Disordered" evidence="1">
    <location>
        <begin position="1"/>
        <end position="143"/>
    </location>
</feature>
<feature type="compositionally biased region" description="Basic and acidic residues" evidence="1">
    <location>
        <begin position="92"/>
        <end position="116"/>
    </location>
</feature>
<organism evidence="3">
    <name type="scientific">Zea mays</name>
    <name type="common">Maize</name>
    <dbReference type="NCBI Taxonomy" id="4577"/>
    <lineage>
        <taxon>Eukaryota</taxon>
        <taxon>Viridiplantae</taxon>
        <taxon>Streptophyta</taxon>
        <taxon>Embryophyta</taxon>
        <taxon>Tracheophyta</taxon>
        <taxon>Spermatophyta</taxon>
        <taxon>Magnoliopsida</taxon>
        <taxon>Liliopsida</taxon>
        <taxon>Poales</taxon>
        <taxon>Poaceae</taxon>
        <taxon>PACMAD clade</taxon>
        <taxon>Panicoideae</taxon>
        <taxon>Andropogonodae</taxon>
        <taxon>Andropogoneae</taxon>
        <taxon>Tripsacinae</taxon>
        <taxon>Zea</taxon>
    </lineage>
</organism>
<gene>
    <name evidence="3" type="ORF">ZEAMMB73_Zm00001d017981</name>
</gene>
<feature type="compositionally biased region" description="Polar residues" evidence="1">
    <location>
        <begin position="13"/>
        <end position="28"/>
    </location>
</feature>
<dbReference type="AlphaFoldDB" id="A0A1D6HJR3"/>
<proteinExistence type="predicted"/>
<dbReference type="PANTHER" id="PTHR45786:SF68">
    <property type="entry name" value="OS02G0701800 PROTEIN"/>
    <property type="match status" value="1"/>
</dbReference>
<dbReference type="InterPro" id="IPR025476">
    <property type="entry name" value="Helitron_helicase-like"/>
</dbReference>
<feature type="domain" description="Helitron helicase-like" evidence="2">
    <location>
        <begin position="724"/>
        <end position="822"/>
    </location>
</feature>
<feature type="compositionally biased region" description="Basic and acidic residues" evidence="1">
    <location>
        <begin position="34"/>
        <end position="46"/>
    </location>
</feature>
<dbReference type="EMBL" id="CM000781">
    <property type="protein sequence ID" value="AQK74700.1"/>
    <property type="molecule type" value="Genomic_DNA"/>
</dbReference>
<sequence length="822" mass="93911">MGHNAGRTPFIDISNTSITGDQNGSNSLRPIVDANERKRQRDKERYATMSIEQKNEKNRKRREARQRNKGLPIKSESSRGPIKNTPSTGNSIERKRQRDRERRATMSAEQRNEYNNKRRQMRQRNKGQNVMPAISGDGDKKVNVDPDDDSDWLHRNETFQSNDYVATTDLLPPGSVHESVGTIGESGIGVREYRLERLRLYNQTPKRKEAKIEYMRKRRVLQADTLNVVSIAMEDPTYTPEVVHPATEPSTVIACDWVIPEFVRTPFLPAQTQTEDVGSFDMSTEAIKRKHHVPRGERQAILARRNQQFQASIARNVTTLNGDTIGDANNNAQCSVPCQAATLPTNGSEGITEQASGVEHTQEKPRVISNDDDDETVIFGEDDDDDERYIFAGQYEETDKDIKIDGTQDESTGTDVPDPYDKVYSNLPEETHMLKPVPDCGYCTAKKFEYEPPGFCYCGGKVELAPLDTPPQLRRLWDSADSDAKHFRDNIRFFNGHFSFTSLYCCLDSMTTNVRDSGIYTFRAQGMMYHNIKSFGKEGGSEHKHLELYFYDDDPSLEHRYRKCREEQLQKDKEVIKQIVGILHGNPYSEHLRSMGHVENLDDYHIALNLDQTLNQKTYNTPLTSEVAAVWIEGSERRGQFSKSVMLHGKDRSSHGIRSYHGCYDALSYPLFFPRGELGWHANIPKVGVSMDEVDAYRATHRANNSNDEDAESPTHLCVSVRDYYCYKFQIRPGVFNPILHGKRLFQQFAVDTYIKIESSRLDFIRKNQDRLRADLYQGLVDSMLDGDIRAEKVGKRIVLSTSFIGGPRDMKRRYMDAMALV</sequence>
<feature type="non-terminal residue" evidence="3">
    <location>
        <position position="822"/>
    </location>
</feature>
<feature type="compositionally biased region" description="Basic residues" evidence="1">
    <location>
        <begin position="57"/>
        <end position="68"/>
    </location>
</feature>
<evidence type="ECO:0000313" key="3">
    <source>
        <dbReference type="EMBL" id="AQK74700.1"/>
    </source>
</evidence>
<dbReference type="Pfam" id="PF14214">
    <property type="entry name" value="Helitron_like_N"/>
    <property type="match status" value="1"/>
</dbReference>
<dbReference type="ExpressionAtlas" id="A0A1D6HJR3">
    <property type="expression patterns" value="baseline and differential"/>
</dbReference>
<protein>
    <recommendedName>
        <fullName evidence="2">Helitron helicase-like domain-containing protein</fullName>
    </recommendedName>
</protein>
<name>A0A1D6HJR3_MAIZE</name>
<evidence type="ECO:0000256" key="1">
    <source>
        <dbReference type="SAM" id="MobiDB-lite"/>
    </source>
</evidence>